<sequence length="358" mass="39584">MVEHKQLYNNGIAIYPEIDIADDLETSDVNKALSANQGVILNNKFGEVHADIEQISGKVDQLSEKVTQLDGDVEQVEANLETEIETRTSQFNTLQDNIADIEKDVGELKETVSMLSSETASIFRKLTELENKENKVDIYPQTDITAVIGLNEALGTKVENAEFTGEIGRIEGEIALKANQTDVESVKAKVDEHGNTLNEINDKINNQIQSEINSLNINKPNYTETVAEKDIDVAVVGKTVFVTFDRYIEGSTSNYHVLTNNVPTPKKKPCMVSIMTSFNSKTYAVSIDDKGVLIATLVIQEKGADIYPQTSMEAVKGLDAELNLKEDKSNKVPSFQPEPDDDHYPSEKLVATELNKKS</sequence>
<keyword evidence="4" id="KW-1185">Reference proteome</keyword>
<accession>A0AA36GZ47</accession>
<organism evidence="3 4">
    <name type="scientific">Cylicocyclus nassatus</name>
    <name type="common">Nematode worm</name>
    <dbReference type="NCBI Taxonomy" id="53992"/>
    <lineage>
        <taxon>Eukaryota</taxon>
        <taxon>Metazoa</taxon>
        <taxon>Ecdysozoa</taxon>
        <taxon>Nematoda</taxon>
        <taxon>Chromadorea</taxon>
        <taxon>Rhabditida</taxon>
        <taxon>Rhabditina</taxon>
        <taxon>Rhabditomorpha</taxon>
        <taxon>Strongyloidea</taxon>
        <taxon>Strongylidae</taxon>
        <taxon>Cylicocyclus</taxon>
    </lineage>
</organism>
<dbReference type="Proteomes" id="UP001176961">
    <property type="component" value="Unassembled WGS sequence"/>
</dbReference>
<reference evidence="3" key="1">
    <citation type="submission" date="2023-07" db="EMBL/GenBank/DDBJ databases">
        <authorList>
            <consortium name="CYATHOMIX"/>
        </authorList>
    </citation>
    <scope>NUCLEOTIDE SEQUENCE</scope>
    <source>
        <strain evidence="3">N/A</strain>
    </source>
</reference>
<dbReference type="AlphaFoldDB" id="A0AA36GZ47"/>
<dbReference type="Pfam" id="PF22337">
    <property type="entry name" value="Phage_fiber_rpt"/>
    <property type="match status" value="1"/>
</dbReference>
<dbReference type="Gene3D" id="1.20.1480.30">
    <property type="entry name" value="Designed four-helix bundle protein"/>
    <property type="match status" value="1"/>
</dbReference>
<feature type="region of interest" description="Disordered" evidence="2">
    <location>
        <begin position="327"/>
        <end position="358"/>
    </location>
</feature>
<dbReference type="EMBL" id="CATQJL010000287">
    <property type="protein sequence ID" value="CAJ0600764.1"/>
    <property type="molecule type" value="Genomic_DNA"/>
</dbReference>
<evidence type="ECO:0000256" key="1">
    <source>
        <dbReference type="SAM" id="Coils"/>
    </source>
</evidence>
<proteinExistence type="predicted"/>
<evidence type="ECO:0000256" key="2">
    <source>
        <dbReference type="SAM" id="MobiDB-lite"/>
    </source>
</evidence>
<evidence type="ECO:0000313" key="4">
    <source>
        <dbReference type="Proteomes" id="UP001176961"/>
    </source>
</evidence>
<comment type="caution">
    <text evidence="3">The sequence shown here is derived from an EMBL/GenBank/DDBJ whole genome shotgun (WGS) entry which is preliminary data.</text>
</comment>
<dbReference type="InterPro" id="IPR054500">
    <property type="entry name" value="Phage_fiber_rpt"/>
</dbReference>
<keyword evidence="1" id="KW-0175">Coiled coil</keyword>
<gene>
    <name evidence="3" type="ORF">CYNAS_LOCUS12747</name>
</gene>
<name>A0AA36GZ47_CYLNA</name>
<feature type="non-terminal residue" evidence="3">
    <location>
        <position position="1"/>
    </location>
</feature>
<evidence type="ECO:0000313" key="3">
    <source>
        <dbReference type="EMBL" id="CAJ0600764.1"/>
    </source>
</evidence>
<feature type="coiled-coil region" evidence="1">
    <location>
        <begin position="52"/>
        <end position="118"/>
    </location>
</feature>
<protein>
    <submittedName>
        <fullName evidence="3">Uncharacterized protein</fullName>
    </submittedName>
</protein>